<protein>
    <recommendedName>
        <fullName evidence="3">Acyl-coenzyme A thioesterase PaaI, contains HGG motif</fullName>
    </recommendedName>
</protein>
<dbReference type="Proteomes" id="UP000184474">
    <property type="component" value="Unassembled WGS sequence"/>
</dbReference>
<sequence length="174" mass="20460">MYDKIYQFLNRFFKASTLYKAMFNLSPMYRRSTGRITTVSDDLLRVDIKIPLSYKNKNYVGTMFGGSLFSATDPIYMIQLMQILGNDYVVWDKASTIRFKRPVTRDAYAVFSFSQEEITAMKQAVLDHGETDIVKLLLITDKKEMVFSEVEKTIYVASKSYYKEKRNRKRDLQR</sequence>
<name>A0A1M6LQ08_REIAG</name>
<dbReference type="InterPro" id="IPR027961">
    <property type="entry name" value="DUF4442"/>
</dbReference>
<dbReference type="Pfam" id="PF14539">
    <property type="entry name" value="DUF4442"/>
    <property type="match status" value="1"/>
</dbReference>
<evidence type="ECO:0000313" key="1">
    <source>
        <dbReference type="EMBL" id="SHJ73261.1"/>
    </source>
</evidence>
<evidence type="ECO:0008006" key="3">
    <source>
        <dbReference type="Google" id="ProtNLM"/>
    </source>
</evidence>
<organism evidence="1 2">
    <name type="scientific">Reichenbachiella agariperforans</name>
    <dbReference type="NCBI Taxonomy" id="156994"/>
    <lineage>
        <taxon>Bacteria</taxon>
        <taxon>Pseudomonadati</taxon>
        <taxon>Bacteroidota</taxon>
        <taxon>Cytophagia</taxon>
        <taxon>Cytophagales</taxon>
        <taxon>Reichenbachiellaceae</taxon>
        <taxon>Reichenbachiella</taxon>
    </lineage>
</organism>
<dbReference type="Gene3D" id="3.10.129.10">
    <property type="entry name" value="Hotdog Thioesterase"/>
    <property type="match status" value="1"/>
</dbReference>
<dbReference type="AlphaFoldDB" id="A0A1M6LQ08"/>
<dbReference type="InterPro" id="IPR029069">
    <property type="entry name" value="HotDog_dom_sf"/>
</dbReference>
<dbReference type="EMBL" id="FRAA01000001">
    <property type="protein sequence ID" value="SHJ73261.1"/>
    <property type="molecule type" value="Genomic_DNA"/>
</dbReference>
<evidence type="ECO:0000313" key="2">
    <source>
        <dbReference type="Proteomes" id="UP000184474"/>
    </source>
</evidence>
<gene>
    <name evidence="1" type="ORF">SAMN04488028_1011052</name>
</gene>
<proteinExistence type="predicted"/>
<dbReference type="STRING" id="156994.SAMN04488028_1011052"/>
<reference evidence="2" key="1">
    <citation type="submission" date="2016-11" db="EMBL/GenBank/DDBJ databases">
        <authorList>
            <person name="Varghese N."/>
            <person name="Submissions S."/>
        </authorList>
    </citation>
    <scope>NUCLEOTIDE SEQUENCE [LARGE SCALE GENOMIC DNA]</scope>
    <source>
        <strain evidence="2">DSM 26134</strain>
    </source>
</reference>
<dbReference type="SUPFAM" id="SSF54637">
    <property type="entry name" value="Thioesterase/thiol ester dehydrase-isomerase"/>
    <property type="match status" value="1"/>
</dbReference>
<accession>A0A1M6LQ08</accession>
<keyword evidence="2" id="KW-1185">Reference proteome</keyword>